<evidence type="ECO:0000256" key="2">
    <source>
        <dbReference type="ARBA" id="ARBA00007441"/>
    </source>
</evidence>
<reference evidence="8 9" key="1">
    <citation type="submission" date="2019-07" db="EMBL/GenBank/DDBJ databases">
        <title>Whole genome shotgun sequence of Lactobacillus rapi NBRC 109618.</title>
        <authorList>
            <person name="Hosoyama A."/>
            <person name="Uohara A."/>
            <person name="Ohji S."/>
            <person name="Ichikawa N."/>
        </authorList>
    </citation>
    <scope>NUCLEOTIDE SEQUENCE [LARGE SCALE GENOMIC DNA]</scope>
    <source>
        <strain evidence="8 9">NBRC 109618</strain>
    </source>
</reference>
<feature type="domain" description="Aminotransferase class I/classII large" evidence="7">
    <location>
        <begin position="31"/>
        <end position="385"/>
    </location>
</feature>
<dbReference type="GO" id="GO:0006520">
    <property type="term" value="P:amino acid metabolic process"/>
    <property type="evidence" value="ECO:0007669"/>
    <property type="project" value="InterPro"/>
</dbReference>
<dbReference type="Pfam" id="PF00155">
    <property type="entry name" value="Aminotran_1_2"/>
    <property type="match status" value="1"/>
</dbReference>
<comment type="caution">
    <text evidence="8">The sequence shown here is derived from an EMBL/GenBank/DDBJ whole genome shotgun (WGS) entry which is preliminary data.</text>
</comment>
<dbReference type="AlphaFoldDB" id="A0A512PJA6"/>
<dbReference type="Proteomes" id="UP000321569">
    <property type="component" value="Unassembled WGS sequence"/>
</dbReference>
<evidence type="ECO:0000256" key="1">
    <source>
        <dbReference type="ARBA" id="ARBA00001933"/>
    </source>
</evidence>
<dbReference type="PANTHER" id="PTHR46383:SF1">
    <property type="entry name" value="ASPARTATE AMINOTRANSFERASE"/>
    <property type="match status" value="1"/>
</dbReference>
<comment type="similarity">
    <text evidence="2 6">Belongs to the class-I pyridoxal-phosphate-dependent aminotransferase family.</text>
</comment>
<dbReference type="Gene3D" id="3.90.1150.10">
    <property type="entry name" value="Aspartate Aminotransferase, domain 1"/>
    <property type="match status" value="1"/>
</dbReference>
<dbReference type="InterPro" id="IPR015424">
    <property type="entry name" value="PyrdxlP-dep_Trfase"/>
</dbReference>
<dbReference type="InterPro" id="IPR004838">
    <property type="entry name" value="NHTrfase_class1_PyrdxlP-BS"/>
</dbReference>
<evidence type="ECO:0000256" key="4">
    <source>
        <dbReference type="ARBA" id="ARBA00022679"/>
    </source>
</evidence>
<evidence type="ECO:0000256" key="5">
    <source>
        <dbReference type="ARBA" id="ARBA00022898"/>
    </source>
</evidence>
<evidence type="ECO:0000256" key="6">
    <source>
        <dbReference type="RuleBase" id="RU000481"/>
    </source>
</evidence>
<dbReference type="SUPFAM" id="SSF53383">
    <property type="entry name" value="PLP-dependent transferases"/>
    <property type="match status" value="1"/>
</dbReference>
<dbReference type="EC" id="2.6.1.-" evidence="6"/>
<dbReference type="Gene3D" id="3.40.640.10">
    <property type="entry name" value="Type I PLP-dependent aspartate aminotransferase-like (Major domain)"/>
    <property type="match status" value="1"/>
</dbReference>
<accession>A0A512PJA6</accession>
<dbReference type="InterPro" id="IPR004839">
    <property type="entry name" value="Aminotransferase_I/II_large"/>
</dbReference>
<dbReference type="PRINTS" id="PR00753">
    <property type="entry name" value="ACCSYNTHASE"/>
</dbReference>
<dbReference type="STRING" id="1423795.FD12_GL000361"/>
<keyword evidence="4 6" id="KW-0808">Transferase</keyword>
<proteinExistence type="inferred from homology"/>
<dbReference type="InterPro" id="IPR050596">
    <property type="entry name" value="AspAT/PAT-like"/>
</dbReference>
<gene>
    <name evidence="8" type="ORF">LRA02_01530</name>
</gene>
<sequence length="406" mass="44195">MKFSKRIKHITPSATIGVSNRAKQMVRNGIDVINLSIGEPDFKTPTVITDEAIEAIRTGKTSFYTPASGLDDLKQAAADRTNIDYGTNYSSDQISITCGAKTALYALMQVLVDPGDEVLMPKPSWVSYQEQVILAGGKPVMVETNDHFKISPETLDCVVNAHSKLLVINTPQNPTGTIYSSNELEDIGNWAVNHGIVIISDDIYGKLIYNNNRFYSPIQLGGRIAQSTILVNGVSKAYSMTGWRIGYIAGSTELISQVNSVLSHMTGNPATVSQYAAITALQSDQADVENMRQSFEDRLNTVYPLVNEIPGFEVAEKPQGAFYLFPKVIDAMRLVGVTSSEQLVACLLNEAHVAVVDGSAFGMPGYLRISYATSLNDLKIGITRIKAFMDQYLEKELSGGISSEAD</sequence>
<name>A0A512PJA6_9LACO</name>
<dbReference type="OrthoDB" id="9802328at2"/>
<dbReference type="PANTHER" id="PTHR46383">
    <property type="entry name" value="ASPARTATE AMINOTRANSFERASE"/>
    <property type="match status" value="1"/>
</dbReference>
<dbReference type="GO" id="GO:0030170">
    <property type="term" value="F:pyridoxal phosphate binding"/>
    <property type="evidence" value="ECO:0007669"/>
    <property type="project" value="InterPro"/>
</dbReference>
<evidence type="ECO:0000256" key="3">
    <source>
        <dbReference type="ARBA" id="ARBA00022576"/>
    </source>
</evidence>
<organism evidence="8 9">
    <name type="scientific">Lentilactobacillus rapi</name>
    <dbReference type="NCBI Taxonomy" id="481723"/>
    <lineage>
        <taxon>Bacteria</taxon>
        <taxon>Bacillati</taxon>
        <taxon>Bacillota</taxon>
        <taxon>Bacilli</taxon>
        <taxon>Lactobacillales</taxon>
        <taxon>Lactobacillaceae</taxon>
        <taxon>Lentilactobacillus</taxon>
    </lineage>
</organism>
<keyword evidence="5" id="KW-0663">Pyridoxal phosphate</keyword>
<dbReference type="GO" id="GO:0008483">
    <property type="term" value="F:transaminase activity"/>
    <property type="evidence" value="ECO:0007669"/>
    <property type="project" value="UniProtKB-KW"/>
</dbReference>
<keyword evidence="3 6" id="KW-0032">Aminotransferase</keyword>
<dbReference type="RefSeq" id="WP_056982753.1">
    <property type="nucleotide sequence ID" value="NZ_BKAM01000001.1"/>
</dbReference>
<dbReference type="FunFam" id="3.40.640.10:FF:000033">
    <property type="entry name" value="Aspartate aminotransferase"/>
    <property type="match status" value="1"/>
</dbReference>
<dbReference type="PROSITE" id="PS00105">
    <property type="entry name" value="AA_TRANSFER_CLASS_1"/>
    <property type="match status" value="1"/>
</dbReference>
<dbReference type="InterPro" id="IPR015421">
    <property type="entry name" value="PyrdxlP-dep_Trfase_major"/>
</dbReference>
<evidence type="ECO:0000259" key="7">
    <source>
        <dbReference type="Pfam" id="PF00155"/>
    </source>
</evidence>
<evidence type="ECO:0000313" key="8">
    <source>
        <dbReference type="EMBL" id="GEP71285.1"/>
    </source>
</evidence>
<dbReference type="EMBL" id="BKAM01000001">
    <property type="protein sequence ID" value="GEP71285.1"/>
    <property type="molecule type" value="Genomic_DNA"/>
</dbReference>
<evidence type="ECO:0000313" key="9">
    <source>
        <dbReference type="Proteomes" id="UP000321569"/>
    </source>
</evidence>
<protein>
    <recommendedName>
        <fullName evidence="6">Aminotransferase</fullName>
        <ecNumber evidence="6">2.6.1.-</ecNumber>
    </recommendedName>
</protein>
<dbReference type="InterPro" id="IPR015422">
    <property type="entry name" value="PyrdxlP-dep_Trfase_small"/>
</dbReference>
<comment type="cofactor">
    <cofactor evidence="1 6">
        <name>pyridoxal 5'-phosphate</name>
        <dbReference type="ChEBI" id="CHEBI:597326"/>
    </cofactor>
</comment>
<dbReference type="CDD" id="cd00609">
    <property type="entry name" value="AAT_like"/>
    <property type="match status" value="1"/>
</dbReference>